<keyword evidence="1" id="KW-1133">Transmembrane helix</keyword>
<dbReference type="PANTHER" id="PTHR12701">
    <property type="entry name" value="BCR-ASSOCIATED PROTEIN, BAP"/>
    <property type="match status" value="1"/>
</dbReference>
<comment type="subcellular location">
    <subcellularLocation>
        <location evidence="1">Endoplasmic reticulum membrane</location>
        <topology evidence="1">Multi-pass membrane protein</topology>
    </subcellularLocation>
</comment>
<evidence type="ECO:0000313" key="4">
    <source>
        <dbReference type="Proteomes" id="UP000275267"/>
    </source>
</evidence>
<dbReference type="GO" id="GO:0005789">
    <property type="term" value="C:endoplasmic reticulum membrane"/>
    <property type="evidence" value="ECO:0007669"/>
    <property type="project" value="UniProtKB-SubCell"/>
</dbReference>
<dbReference type="OrthoDB" id="435607at2759"/>
<keyword evidence="1" id="KW-0812">Transmembrane</keyword>
<protein>
    <recommendedName>
        <fullName evidence="1">Endoplasmic reticulum transmembrane protein</fullName>
    </recommendedName>
</protein>
<evidence type="ECO:0000256" key="2">
    <source>
        <dbReference type="SAM" id="MobiDB-lite"/>
    </source>
</evidence>
<dbReference type="PANTHER" id="PTHR12701:SF18">
    <property type="entry name" value="ENDOPLASMIC RETICULUM TRANSMEMBRANE PROTEIN"/>
    <property type="match status" value="1"/>
</dbReference>
<keyword evidence="1" id="KW-0256">Endoplasmic reticulum</keyword>
<name>A0A3L6S379_PANMI</name>
<dbReference type="GO" id="GO:0006886">
    <property type="term" value="P:intracellular protein transport"/>
    <property type="evidence" value="ECO:0007669"/>
    <property type="project" value="UniProtKB-UniRule"/>
</dbReference>
<organism evidence="3 4">
    <name type="scientific">Panicum miliaceum</name>
    <name type="common">Proso millet</name>
    <name type="synonym">Broomcorn millet</name>
    <dbReference type="NCBI Taxonomy" id="4540"/>
    <lineage>
        <taxon>Eukaryota</taxon>
        <taxon>Viridiplantae</taxon>
        <taxon>Streptophyta</taxon>
        <taxon>Embryophyta</taxon>
        <taxon>Tracheophyta</taxon>
        <taxon>Spermatophyta</taxon>
        <taxon>Magnoliopsida</taxon>
        <taxon>Liliopsida</taxon>
        <taxon>Poales</taxon>
        <taxon>Poaceae</taxon>
        <taxon>PACMAD clade</taxon>
        <taxon>Panicoideae</taxon>
        <taxon>Panicodae</taxon>
        <taxon>Paniceae</taxon>
        <taxon>Panicinae</taxon>
        <taxon>Panicum</taxon>
        <taxon>Panicum sect. Panicum</taxon>
    </lineage>
</organism>
<keyword evidence="4" id="KW-1185">Reference proteome</keyword>
<feature type="compositionally biased region" description="Pro residues" evidence="2">
    <location>
        <begin position="136"/>
        <end position="158"/>
    </location>
</feature>
<keyword evidence="1" id="KW-0653">Protein transport</keyword>
<keyword evidence="1" id="KW-0472">Membrane</keyword>
<feature type="region of interest" description="Disordered" evidence="2">
    <location>
        <begin position="226"/>
        <end position="245"/>
    </location>
</feature>
<dbReference type="GO" id="GO:0006888">
    <property type="term" value="P:endoplasmic reticulum to Golgi vesicle-mediated transport"/>
    <property type="evidence" value="ECO:0007669"/>
    <property type="project" value="UniProtKB-UniRule"/>
</dbReference>
<comment type="similarity">
    <text evidence="1">Belongs to the BCAP29/BCAP31 family.</text>
</comment>
<keyword evidence="1" id="KW-0813">Transport</keyword>
<dbReference type="GO" id="GO:0070973">
    <property type="term" value="P:protein localization to endoplasmic reticulum exit site"/>
    <property type="evidence" value="ECO:0007669"/>
    <property type="project" value="UniProtKB-UniRule"/>
</dbReference>
<accession>A0A3L6S379</accession>
<comment type="function">
    <text evidence="1">May play a role in anterograde transport of membrane proteins from the endoplasmic reticulum to the Golgi.</text>
</comment>
<dbReference type="STRING" id="4540.A0A3L6S379"/>
<comment type="caution">
    <text evidence="1">Lacks conserved residue(s) required for the propagation of feature annotation.</text>
</comment>
<dbReference type="EMBL" id="PQIB02000006">
    <property type="protein sequence ID" value="RLN13395.1"/>
    <property type="molecule type" value="Genomic_DNA"/>
</dbReference>
<sequence length="285" mass="30856">MIQLLFTVLAAEAAVAATLLFKTPVRKLAVLALDRLKRGRGPVMVRTVAATVLVVLASSLHSMAQIRGRAEGELDGAGVVGLTPTDQVLLARHLLEASLMVCTKWCRLIIELRVGRRRTLSASSWASVAAGDEVPAPSPPASLSPPPLKAPAPNPNPSSPNFSIAAAEKHRRPPSIRRLRLASTACYRLKPDPPLLARPVNWQQSRRAQGDGRLAWTEAPVAALARGRRREESSQRTGGGVCGGLRNGHRRWRGEHGEVLTGGRGRRQWMEEGSRIGLRAPVRLR</sequence>
<reference evidence="4" key="1">
    <citation type="journal article" date="2019" name="Nat. Commun.">
        <title>The genome of broomcorn millet.</title>
        <authorList>
            <person name="Zou C."/>
            <person name="Miki D."/>
            <person name="Li D."/>
            <person name="Tang Q."/>
            <person name="Xiao L."/>
            <person name="Rajput S."/>
            <person name="Deng P."/>
            <person name="Jia W."/>
            <person name="Huang R."/>
            <person name="Zhang M."/>
            <person name="Sun Y."/>
            <person name="Hu J."/>
            <person name="Fu X."/>
            <person name="Schnable P.S."/>
            <person name="Li F."/>
            <person name="Zhang H."/>
            <person name="Feng B."/>
            <person name="Zhu X."/>
            <person name="Liu R."/>
            <person name="Schnable J.C."/>
            <person name="Zhu J.-K."/>
            <person name="Zhang H."/>
        </authorList>
    </citation>
    <scope>NUCLEOTIDE SEQUENCE [LARGE SCALE GENOMIC DNA]</scope>
</reference>
<dbReference type="InterPro" id="IPR008417">
    <property type="entry name" value="BAP29/BAP31"/>
</dbReference>
<proteinExistence type="inferred from homology"/>
<dbReference type="AlphaFoldDB" id="A0A3L6S379"/>
<gene>
    <name evidence="3" type="ORF">C2845_PM09G13350</name>
</gene>
<keyword evidence="1" id="KW-0931">ER-Golgi transport</keyword>
<comment type="caution">
    <text evidence="3">The sequence shown here is derived from an EMBL/GenBank/DDBJ whole genome shotgun (WGS) entry which is preliminary data.</text>
</comment>
<evidence type="ECO:0000256" key="1">
    <source>
        <dbReference type="RuleBase" id="RU367026"/>
    </source>
</evidence>
<dbReference type="Proteomes" id="UP000275267">
    <property type="component" value="Unassembled WGS sequence"/>
</dbReference>
<feature type="transmembrane region" description="Helical" evidence="1">
    <location>
        <begin position="40"/>
        <end position="60"/>
    </location>
</feature>
<feature type="region of interest" description="Disordered" evidence="2">
    <location>
        <begin position="130"/>
        <end position="175"/>
    </location>
</feature>
<evidence type="ECO:0000313" key="3">
    <source>
        <dbReference type="EMBL" id="RLN13395.1"/>
    </source>
</evidence>